<dbReference type="RefSeq" id="WP_183218791.1">
    <property type="nucleotide sequence ID" value="NZ_BMPW01000008.1"/>
</dbReference>
<dbReference type="GO" id="GO:0016987">
    <property type="term" value="F:sigma factor activity"/>
    <property type="evidence" value="ECO:0007669"/>
    <property type="project" value="UniProtKB-KW"/>
</dbReference>
<dbReference type="SUPFAM" id="SSF88659">
    <property type="entry name" value="Sigma3 and sigma4 domains of RNA polymerase sigma factors"/>
    <property type="match status" value="1"/>
</dbReference>
<evidence type="ECO:0000313" key="9">
    <source>
        <dbReference type="Proteomes" id="UP000590749"/>
    </source>
</evidence>
<organism evidence="8 9">
    <name type="scientific">Actinoplanes campanulatus</name>
    <dbReference type="NCBI Taxonomy" id="113559"/>
    <lineage>
        <taxon>Bacteria</taxon>
        <taxon>Bacillati</taxon>
        <taxon>Actinomycetota</taxon>
        <taxon>Actinomycetes</taxon>
        <taxon>Micromonosporales</taxon>
        <taxon>Micromonosporaceae</taxon>
        <taxon>Actinoplanes</taxon>
    </lineage>
</organism>
<dbReference type="CDD" id="cd06171">
    <property type="entry name" value="Sigma70_r4"/>
    <property type="match status" value="1"/>
</dbReference>
<name>A0A7W5AEY0_9ACTN</name>
<dbReference type="InterPro" id="IPR013249">
    <property type="entry name" value="RNA_pol_sigma70_r4_t2"/>
</dbReference>
<protein>
    <submittedName>
        <fullName evidence="8">RNA polymerase sigma-70 factor (Sigma-E family)</fullName>
    </submittedName>
</protein>
<dbReference type="Gene3D" id="1.10.10.10">
    <property type="entry name" value="Winged helix-like DNA-binding domain superfamily/Winged helix DNA-binding domain"/>
    <property type="match status" value="1"/>
</dbReference>
<sequence length="172" mass="19497">MTDTTFDEFVRQALPGLARYAYVLAGDRHAAEDLLQDSLVKAMGAWSRIRRDGNPVGYVKTIMARTNVSWWRRRRPSVAVSETLAATDAALAGVEHRDELRRALATLPPLQRTVLVLGFLDEAEDEEIASLLHRRPATIRSLRRRALQSLRRNLRIDELRSVDRAADLQETP</sequence>
<dbReference type="InterPro" id="IPR007627">
    <property type="entry name" value="RNA_pol_sigma70_r2"/>
</dbReference>
<evidence type="ECO:0000256" key="3">
    <source>
        <dbReference type="ARBA" id="ARBA00023082"/>
    </source>
</evidence>
<gene>
    <name evidence="8" type="ORF">FHR83_002181</name>
</gene>
<feature type="domain" description="RNA polymerase sigma-70 region 2" evidence="6">
    <location>
        <begin position="10"/>
        <end position="75"/>
    </location>
</feature>
<evidence type="ECO:0000313" key="8">
    <source>
        <dbReference type="EMBL" id="MBB3094529.1"/>
    </source>
</evidence>
<dbReference type="PANTHER" id="PTHR43133">
    <property type="entry name" value="RNA POLYMERASE ECF-TYPE SIGMA FACTO"/>
    <property type="match status" value="1"/>
</dbReference>
<dbReference type="Proteomes" id="UP000590749">
    <property type="component" value="Unassembled WGS sequence"/>
</dbReference>
<dbReference type="InterPro" id="IPR013325">
    <property type="entry name" value="RNA_pol_sigma_r2"/>
</dbReference>
<evidence type="ECO:0000259" key="7">
    <source>
        <dbReference type="Pfam" id="PF08281"/>
    </source>
</evidence>
<comment type="similarity">
    <text evidence="1">Belongs to the sigma-70 factor family. ECF subfamily.</text>
</comment>
<dbReference type="GO" id="GO:0003677">
    <property type="term" value="F:DNA binding"/>
    <property type="evidence" value="ECO:0007669"/>
    <property type="project" value="UniProtKB-KW"/>
</dbReference>
<dbReference type="InterPro" id="IPR013324">
    <property type="entry name" value="RNA_pol_sigma_r3/r4-like"/>
</dbReference>
<dbReference type="AlphaFoldDB" id="A0A7W5AEY0"/>
<accession>A0A7W5AEY0</accession>
<dbReference type="Pfam" id="PF08281">
    <property type="entry name" value="Sigma70_r4_2"/>
    <property type="match status" value="1"/>
</dbReference>
<evidence type="ECO:0000256" key="2">
    <source>
        <dbReference type="ARBA" id="ARBA00023015"/>
    </source>
</evidence>
<evidence type="ECO:0000256" key="5">
    <source>
        <dbReference type="ARBA" id="ARBA00023163"/>
    </source>
</evidence>
<dbReference type="EMBL" id="JACHXF010000003">
    <property type="protein sequence ID" value="MBB3094529.1"/>
    <property type="molecule type" value="Genomic_DNA"/>
</dbReference>
<keyword evidence="9" id="KW-1185">Reference proteome</keyword>
<proteinExistence type="inferred from homology"/>
<dbReference type="InterPro" id="IPR039425">
    <property type="entry name" value="RNA_pol_sigma-70-like"/>
</dbReference>
<keyword evidence="3" id="KW-0731">Sigma factor</keyword>
<dbReference type="InterPro" id="IPR036388">
    <property type="entry name" value="WH-like_DNA-bd_sf"/>
</dbReference>
<evidence type="ECO:0000259" key="6">
    <source>
        <dbReference type="Pfam" id="PF04542"/>
    </source>
</evidence>
<feature type="domain" description="RNA polymerase sigma factor 70 region 4 type 2" evidence="7">
    <location>
        <begin position="98"/>
        <end position="150"/>
    </location>
</feature>
<keyword evidence="5" id="KW-0804">Transcription</keyword>
<dbReference type="GO" id="GO:0006352">
    <property type="term" value="P:DNA-templated transcription initiation"/>
    <property type="evidence" value="ECO:0007669"/>
    <property type="project" value="InterPro"/>
</dbReference>
<reference evidence="8 9" key="1">
    <citation type="submission" date="2020-08" db="EMBL/GenBank/DDBJ databases">
        <title>Genomic Encyclopedia of Type Strains, Phase III (KMG-III): the genomes of soil and plant-associated and newly described type strains.</title>
        <authorList>
            <person name="Whitman W."/>
        </authorList>
    </citation>
    <scope>NUCLEOTIDE SEQUENCE [LARGE SCALE GENOMIC DNA]</scope>
    <source>
        <strain evidence="8 9">CECT 3287</strain>
    </source>
</reference>
<dbReference type="Pfam" id="PF04542">
    <property type="entry name" value="Sigma70_r2"/>
    <property type="match status" value="1"/>
</dbReference>
<evidence type="ECO:0000256" key="1">
    <source>
        <dbReference type="ARBA" id="ARBA00010641"/>
    </source>
</evidence>
<dbReference type="Gene3D" id="1.10.1740.10">
    <property type="match status" value="1"/>
</dbReference>
<keyword evidence="2" id="KW-0805">Transcription regulation</keyword>
<keyword evidence="4" id="KW-0238">DNA-binding</keyword>
<dbReference type="PANTHER" id="PTHR43133:SF50">
    <property type="entry name" value="ECF RNA POLYMERASE SIGMA FACTOR SIGM"/>
    <property type="match status" value="1"/>
</dbReference>
<evidence type="ECO:0000256" key="4">
    <source>
        <dbReference type="ARBA" id="ARBA00023125"/>
    </source>
</evidence>
<dbReference type="NCBIfam" id="TIGR02937">
    <property type="entry name" value="sigma70-ECF"/>
    <property type="match status" value="1"/>
</dbReference>
<comment type="caution">
    <text evidence="8">The sequence shown here is derived from an EMBL/GenBank/DDBJ whole genome shotgun (WGS) entry which is preliminary data.</text>
</comment>
<dbReference type="SUPFAM" id="SSF88946">
    <property type="entry name" value="Sigma2 domain of RNA polymerase sigma factors"/>
    <property type="match status" value="1"/>
</dbReference>
<dbReference type="InterPro" id="IPR014284">
    <property type="entry name" value="RNA_pol_sigma-70_dom"/>
</dbReference>